<name>A0A3Q9IRL5_9BACT</name>
<evidence type="ECO:0000259" key="2">
    <source>
        <dbReference type="Pfam" id="PF18175"/>
    </source>
</evidence>
<dbReference type="KEGG" id="buy:D8S85_18065"/>
<evidence type="ECO:0000259" key="1">
    <source>
        <dbReference type="Pfam" id="PF18174"/>
    </source>
</evidence>
<sequence>MNKYVEHIEELLYLHDCVIVPGFGGFICDYTSASINEKTGIIVPPSKKVVFNKYLKQNDGLLIDWIARKEQVDYEKAQRRLALFCEEVKVRLNQKQKVDFGTIGTFSVDRRFNILFESKNHNFLPDVIGMETLPLVTVNGKKARKTQEEVINTESGNLVTRLFKFGLSAAVVTGIVVISQQDIFQGDGVTNMTNMQPSPIKNKTILVENPAVISPTYDFVDYDPIIDLPEPSVSRQAQSSKPERQ</sequence>
<reference evidence="3 4" key="1">
    <citation type="submission" date="2018-10" db="EMBL/GenBank/DDBJ databases">
        <title>Butyricimonas faecalis sp. nov., isolated from human faeces and emended description of the genus Butyricimonas.</title>
        <authorList>
            <person name="Le Roy T."/>
            <person name="Van der Smissen P."/>
            <person name="Paquot A."/>
            <person name="Delzenne N."/>
            <person name="Muccioli G."/>
            <person name="Collet J.-F."/>
            <person name="Cani P.D."/>
        </authorList>
    </citation>
    <scope>NUCLEOTIDE SEQUENCE [LARGE SCALE GENOMIC DNA]</scope>
    <source>
        <strain evidence="3 4">H184</strain>
    </source>
</reference>
<dbReference type="Pfam" id="PF18175">
    <property type="entry name" value="HU-CCDC81_bac_2"/>
    <property type="match status" value="1"/>
</dbReference>
<dbReference type="Proteomes" id="UP000270673">
    <property type="component" value="Chromosome"/>
</dbReference>
<accession>A0A3Q9IRL5</accession>
<gene>
    <name evidence="3" type="ORF">D8S85_18065</name>
</gene>
<feature type="domain" description="CCDC81-like prokaryotic HU" evidence="1">
    <location>
        <begin position="1"/>
        <end position="59"/>
    </location>
</feature>
<organism evidence="3 4">
    <name type="scientific">Butyricimonas faecalis</name>
    <dbReference type="NCBI Taxonomy" id="2093856"/>
    <lineage>
        <taxon>Bacteria</taxon>
        <taxon>Pseudomonadati</taxon>
        <taxon>Bacteroidota</taxon>
        <taxon>Bacteroidia</taxon>
        <taxon>Bacteroidales</taxon>
        <taxon>Odoribacteraceae</taxon>
        <taxon>Butyricimonas</taxon>
    </lineage>
</organism>
<proteinExistence type="predicted"/>
<dbReference type="OrthoDB" id="653949at2"/>
<evidence type="ECO:0000313" key="3">
    <source>
        <dbReference type="EMBL" id="AZS31269.1"/>
    </source>
</evidence>
<evidence type="ECO:0000313" key="4">
    <source>
        <dbReference type="Proteomes" id="UP000270673"/>
    </source>
</evidence>
<dbReference type="AlphaFoldDB" id="A0A3Q9IRL5"/>
<dbReference type="RefSeq" id="WP_106481678.1">
    <property type="nucleotide sequence ID" value="NZ_CP032819.1"/>
</dbReference>
<dbReference type="InterPro" id="IPR041268">
    <property type="entry name" value="HU-CCDC81_bac_2"/>
</dbReference>
<protein>
    <recommendedName>
        <fullName evidence="5">CCDC81-like prokaryotic HU domain-containing protein</fullName>
    </recommendedName>
</protein>
<keyword evidence="4" id="KW-1185">Reference proteome</keyword>
<dbReference type="Pfam" id="PF18174">
    <property type="entry name" value="HU-CCDC81_bac_1"/>
    <property type="match status" value="1"/>
</dbReference>
<dbReference type="EMBL" id="CP032819">
    <property type="protein sequence ID" value="AZS31269.1"/>
    <property type="molecule type" value="Genomic_DNA"/>
</dbReference>
<evidence type="ECO:0008006" key="5">
    <source>
        <dbReference type="Google" id="ProtNLM"/>
    </source>
</evidence>
<dbReference type="InterPro" id="IPR040495">
    <property type="entry name" value="HU-CCDC81_bac_1"/>
</dbReference>
<feature type="domain" description="CCDC81-like prokaryotic HU" evidence="2">
    <location>
        <begin position="60"/>
        <end position="126"/>
    </location>
</feature>